<reference evidence="2 3" key="1">
    <citation type="submission" date="2019-02" db="EMBL/GenBank/DDBJ databases">
        <title>Genomic Encyclopedia of Type Strains, Phase IV (KMG-IV): sequencing the most valuable type-strain genomes for metagenomic binning, comparative biology and taxonomic classification.</title>
        <authorList>
            <person name="Goeker M."/>
        </authorList>
    </citation>
    <scope>NUCLEOTIDE SEQUENCE [LARGE SCALE GENOMIC DNA]</scope>
    <source>
        <strain evidence="2 3">DSM 19570</strain>
    </source>
</reference>
<evidence type="ECO:0000256" key="1">
    <source>
        <dbReference type="SAM" id="MobiDB-lite"/>
    </source>
</evidence>
<protein>
    <submittedName>
        <fullName evidence="2">Uncharacterized protein</fullName>
    </submittedName>
</protein>
<evidence type="ECO:0000313" key="2">
    <source>
        <dbReference type="EMBL" id="RZT94928.1"/>
    </source>
</evidence>
<accession>A0A4Q7VG13</accession>
<sequence length="103" mass="10158">MDRSSASRRGPWVGAGALVLSLLAVAWLAADGLGEVGATPVVAATPAPAPPITAMPAERTVRPPRASAVDAAPSAAGARSHRLQVCDATAVVIEADGAPPAVM</sequence>
<dbReference type="EMBL" id="SHKP01000007">
    <property type="protein sequence ID" value="RZT94928.1"/>
    <property type="molecule type" value="Genomic_DNA"/>
</dbReference>
<dbReference type="AlphaFoldDB" id="A0A4Q7VG13"/>
<evidence type="ECO:0000313" key="3">
    <source>
        <dbReference type="Proteomes" id="UP000293671"/>
    </source>
</evidence>
<gene>
    <name evidence="2" type="ORF">EV670_2674</name>
</gene>
<organism evidence="2 3">
    <name type="scientific">Rivibacter subsaxonicus</name>
    <dbReference type="NCBI Taxonomy" id="457575"/>
    <lineage>
        <taxon>Bacteria</taxon>
        <taxon>Pseudomonadati</taxon>
        <taxon>Pseudomonadota</taxon>
        <taxon>Betaproteobacteria</taxon>
        <taxon>Burkholderiales</taxon>
        <taxon>Rivibacter</taxon>
    </lineage>
</organism>
<feature type="region of interest" description="Disordered" evidence="1">
    <location>
        <begin position="47"/>
        <end position="75"/>
    </location>
</feature>
<comment type="caution">
    <text evidence="2">The sequence shown here is derived from an EMBL/GenBank/DDBJ whole genome shotgun (WGS) entry which is preliminary data.</text>
</comment>
<name>A0A4Q7VG13_9BURK</name>
<proteinExistence type="predicted"/>
<keyword evidence="3" id="KW-1185">Reference proteome</keyword>
<dbReference type="Proteomes" id="UP000293671">
    <property type="component" value="Unassembled WGS sequence"/>
</dbReference>
<feature type="compositionally biased region" description="Low complexity" evidence="1">
    <location>
        <begin position="54"/>
        <end position="75"/>
    </location>
</feature>
<dbReference type="RefSeq" id="WP_130432931.1">
    <property type="nucleotide sequence ID" value="NZ_SHKP01000007.1"/>
</dbReference>